<name>U4R1S8_9FIRM</name>
<evidence type="ECO:0000256" key="1">
    <source>
        <dbReference type="SAM" id="Coils"/>
    </source>
</evidence>
<dbReference type="OrthoDB" id="1737750at2"/>
<protein>
    <recommendedName>
        <fullName evidence="5">Outer membrane efflux protein</fullName>
    </recommendedName>
</protein>
<feature type="coiled-coil region" evidence="1">
    <location>
        <begin position="292"/>
        <end position="326"/>
    </location>
</feature>
<keyword evidence="1" id="KW-0175">Coiled coil</keyword>
<dbReference type="Proteomes" id="UP000016860">
    <property type="component" value="Unassembled WGS sequence"/>
</dbReference>
<reference evidence="3 4" key="1">
    <citation type="journal article" date="2013" name="Genome Announc.">
        <title>Draft Genome Sequence of the Cellulolytic Bacterium Clostridium papyrosolvens C7 (ATCC 700395).</title>
        <authorList>
            <person name="Zepeda V."/>
            <person name="Dassa B."/>
            <person name="Borovok I."/>
            <person name="Lamed R."/>
            <person name="Bayer E.A."/>
            <person name="Cate J.H."/>
        </authorList>
    </citation>
    <scope>NUCLEOTIDE SEQUENCE [LARGE SCALE GENOMIC DNA]</scope>
    <source>
        <strain evidence="3 4">C7</strain>
    </source>
</reference>
<evidence type="ECO:0000313" key="3">
    <source>
        <dbReference type="EMBL" id="EPR12005.1"/>
    </source>
</evidence>
<accession>U4R1S8</accession>
<evidence type="ECO:0008006" key="5">
    <source>
        <dbReference type="Google" id="ProtNLM"/>
    </source>
</evidence>
<dbReference type="RefSeq" id="WP_020815589.1">
    <property type="nucleotide sequence ID" value="NZ_ATAY01000031.1"/>
</dbReference>
<gene>
    <name evidence="3" type="ORF">L323_10305</name>
</gene>
<dbReference type="STRING" id="1330534.L323_10305"/>
<evidence type="ECO:0000313" key="4">
    <source>
        <dbReference type="Proteomes" id="UP000016860"/>
    </source>
</evidence>
<organism evidence="3 4">
    <name type="scientific">Ruminiclostridium papyrosolvens C7</name>
    <dbReference type="NCBI Taxonomy" id="1330534"/>
    <lineage>
        <taxon>Bacteria</taxon>
        <taxon>Bacillati</taxon>
        <taxon>Bacillota</taxon>
        <taxon>Clostridia</taxon>
        <taxon>Eubacteriales</taxon>
        <taxon>Oscillospiraceae</taxon>
        <taxon>Ruminiclostridium</taxon>
    </lineage>
</organism>
<dbReference type="AlphaFoldDB" id="U4R1S8"/>
<dbReference type="EMBL" id="ATAY01000031">
    <property type="protein sequence ID" value="EPR12005.1"/>
    <property type="molecule type" value="Genomic_DNA"/>
</dbReference>
<comment type="caution">
    <text evidence="3">The sequence shown here is derived from an EMBL/GenBank/DDBJ whole genome shotgun (WGS) entry which is preliminary data.</text>
</comment>
<sequence>MFKKKLCTVLLTLFLMTAAIGTTDAASVVSLGSWNLGDSFDLVYGTENSTKYTYDEMQNLYLNNYYNVQCTEMDIENSNLLYQQYSLEFDKINNNIINIKKLIDQNKDVVENQQQLADLIIQKAVLYVNKETSIFTYNNSSVYRNIQRTSQLSEFRDNLFKTKLIYEKSLVQKNMAEYARLQANSKEINKSKDMAFQSDIDLYNADYDYYISQQELHTQQVNTNMENLLSSCGMDTARAVTISVPVAPIRAIPIKKFIDAEKSFYLNDYKSMQMGERIRILDGKVSILKEYYKDSSNEIKLAVNEKKQAELEARRWLVQRKALLQNYYSDYKSKYYEVDIKEKKANALYQKYIILLNKYNYKLATELSLKEAEVNYKIATQEAWDSLCGYVEALGKIEKAISGNIE</sequence>
<feature type="chain" id="PRO_5004654258" description="Outer membrane efflux protein" evidence="2">
    <location>
        <begin position="26"/>
        <end position="406"/>
    </location>
</feature>
<proteinExistence type="predicted"/>
<evidence type="ECO:0000256" key="2">
    <source>
        <dbReference type="SAM" id="SignalP"/>
    </source>
</evidence>
<keyword evidence="2" id="KW-0732">Signal</keyword>
<feature type="signal peptide" evidence="2">
    <location>
        <begin position="1"/>
        <end position="25"/>
    </location>
</feature>
<dbReference type="PATRIC" id="fig|1330534.3.peg.2064"/>